<dbReference type="AlphaFoldDB" id="A0A1Y1LIK1"/>
<evidence type="ECO:0000313" key="1">
    <source>
        <dbReference type="EMBL" id="JAV73484.1"/>
    </source>
</evidence>
<dbReference type="EMBL" id="GEZM01054691">
    <property type="protein sequence ID" value="JAV73484.1"/>
    <property type="molecule type" value="Transcribed_RNA"/>
</dbReference>
<name>A0A1Y1LIK1_PHOPY</name>
<sequence>MLRTAKNVCATLQWDLPASLTYKTNIFCRYTQHQRDSQLSHSLKTIVTSLEQRKTDTKGHIENEWIKTAEITKFAIIVISFAIPDLVDQSKFKIGGVVSYEYNSKCFQLALSPIDISVSDLTDSKYGIKKLDILTGDVRAYLTIMSSSRETSLAVKCTQSNTNIENLLEFECRFKRAKVLSKSIRVFLVDDVCDSLNGALITLEKGRDLLHNLVIYSRDVNSCDLTLHYIYTHIPDLLLLPKSKEHVLLEENSRTSQSEIVQQQLRKFGTAMEAQLLLIQQFCDDQTEKVPLAMLTEGDVIDFNINLTNYQAFRDQLSVLEQEADLLYNSFSKPTPLIDKEDSA</sequence>
<accession>A0A1Y1LIK1</accession>
<proteinExistence type="predicted"/>
<reference evidence="1" key="1">
    <citation type="journal article" date="2016" name="Sci. Rep.">
        <title>Molecular characterization of firefly nuptial gifts: a multi-omics approach sheds light on postcopulatory sexual selection.</title>
        <authorList>
            <person name="Al-Wathiqui N."/>
            <person name="Fallon T.R."/>
            <person name="South A."/>
            <person name="Weng J.K."/>
            <person name="Lewis S.M."/>
        </authorList>
    </citation>
    <scope>NUCLEOTIDE SEQUENCE</scope>
</reference>
<protein>
    <submittedName>
        <fullName evidence="1">Uncharacterized protein</fullName>
    </submittedName>
</protein>
<organism evidence="1">
    <name type="scientific">Photinus pyralis</name>
    <name type="common">Common eastern firefly</name>
    <name type="synonym">Lampyris pyralis</name>
    <dbReference type="NCBI Taxonomy" id="7054"/>
    <lineage>
        <taxon>Eukaryota</taxon>
        <taxon>Metazoa</taxon>
        <taxon>Ecdysozoa</taxon>
        <taxon>Arthropoda</taxon>
        <taxon>Hexapoda</taxon>
        <taxon>Insecta</taxon>
        <taxon>Pterygota</taxon>
        <taxon>Neoptera</taxon>
        <taxon>Endopterygota</taxon>
        <taxon>Coleoptera</taxon>
        <taxon>Polyphaga</taxon>
        <taxon>Elateriformia</taxon>
        <taxon>Elateroidea</taxon>
        <taxon>Lampyridae</taxon>
        <taxon>Lampyrinae</taxon>
        <taxon>Photinus</taxon>
    </lineage>
</organism>